<protein>
    <recommendedName>
        <fullName evidence="1">Peptidase C14 caspase domain-containing protein</fullName>
    </recommendedName>
</protein>
<comment type="caution">
    <text evidence="2">The sequence shown here is derived from an EMBL/GenBank/DDBJ whole genome shotgun (WGS) entry which is preliminary data.</text>
</comment>
<dbReference type="EMBL" id="LGRX02025353">
    <property type="protein sequence ID" value="KAK3252538.1"/>
    <property type="molecule type" value="Genomic_DNA"/>
</dbReference>
<accession>A0AAE0CCH3</accession>
<proteinExistence type="predicted"/>
<dbReference type="AlphaFoldDB" id="A0AAE0CCH3"/>
<reference evidence="2 3" key="1">
    <citation type="journal article" date="2015" name="Genome Biol. Evol.">
        <title>Comparative Genomics of a Bacterivorous Green Alga Reveals Evolutionary Causalities and Consequences of Phago-Mixotrophic Mode of Nutrition.</title>
        <authorList>
            <person name="Burns J.A."/>
            <person name="Paasch A."/>
            <person name="Narechania A."/>
            <person name="Kim E."/>
        </authorList>
    </citation>
    <scope>NUCLEOTIDE SEQUENCE [LARGE SCALE GENOMIC DNA]</scope>
    <source>
        <strain evidence="2 3">PLY_AMNH</strain>
    </source>
</reference>
<name>A0AAE0CCH3_9CHLO</name>
<gene>
    <name evidence="2" type="ORF">CYMTET_38171</name>
</gene>
<dbReference type="InterPro" id="IPR011600">
    <property type="entry name" value="Pept_C14_caspase"/>
</dbReference>
<dbReference type="GO" id="GO:0004197">
    <property type="term" value="F:cysteine-type endopeptidase activity"/>
    <property type="evidence" value="ECO:0007669"/>
    <property type="project" value="InterPro"/>
</dbReference>
<sequence>MAELESQMRSASLSERNGAVALCIGSSQHPYKREGVSTSGVDLRSKRRYRAALRGDEGLTDILKDVQTFKKVLEHLPDVEVLRPFVGKAGSGALTRGLFLNKMLNLVSHSDKEIFLLYYAGHGLRGSSLRSPEEVGAFYMEDTAPVTFADMMKIWEARPGRKRRQRLIIVADSCHSGGLVEQLKNVPKRERDVLNVGIQAACLANEFSEGGIFTEVFAQKQLKRKNFMWQKLKAAHKGQEVQYPTFYCTWGGTSASSGDFEFHFFKRPTR</sequence>
<keyword evidence="3" id="KW-1185">Reference proteome</keyword>
<dbReference type="Pfam" id="PF00656">
    <property type="entry name" value="Peptidase_C14"/>
    <property type="match status" value="1"/>
</dbReference>
<dbReference type="GO" id="GO:0006508">
    <property type="term" value="P:proteolysis"/>
    <property type="evidence" value="ECO:0007669"/>
    <property type="project" value="InterPro"/>
</dbReference>
<dbReference type="Proteomes" id="UP001190700">
    <property type="component" value="Unassembled WGS sequence"/>
</dbReference>
<evidence type="ECO:0000313" key="2">
    <source>
        <dbReference type="EMBL" id="KAK3252538.1"/>
    </source>
</evidence>
<evidence type="ECO:0000259" key="1">
    <source>
        <dbReference type="Pfam" id="PF00656"/>
    </source>
</evidence>
<feature type="domain" description="Peptidase C14 caspase" evidence="1">
    <location>
        <begin position="63"/>
        <end position="185"/>
    </location>
</feature>
<dbReference type="Gene3D" id="3.40.50.1460">
    <property type="match status" value="1"/>
</dbReference>
<organism evidence="2 3">
    <name type="scientific">Cymbomonas tetramitiformis</name>
    <dbReference type="NCBI Taxonomy" id="36881"/>
    <lineage>
        <taxon>Eukaryota</taxon>
        <taxon>Viridiplantae</taxon>
        <taxon>Chlorophyta</taxon>
        <taxon>Pyramimonadophyceae</taxon>
        <taxon>Pyramimonadales</taxon>
        <taxon>Pyramimonadaceae</taxon>
        <taxon>Cymbomonas</taxon>
    </lineage>
</organism>
<evidence type="ECO:0000313" key="3">
    <source>
        <dbReference type="Proteomes" id="UP001190700"/>
    </source>
</evidence>